<protein>
    <submittedName>
        <fullName evidence="2">Mycofactocin biosynthesis glycosyltransferase MftF</fullName>
    </submittedName>
</protein>
<dbReference type="PANTHER" id="PTHR43685">
    <property type="entry name" value="GLYCOSYLTRANSFERASE"/>
    <property type="match status" value="1"/>
</dbReference>
<dbReference type="InterPro" id="IPR029044">
    <property type="entry name" value="Nucleotide-diphossugar_trans"/>
</dbReference>
<dbReference type="InterPro" id="IPR001173">
    <property type="entry name" value="Glyco_trans_2-like"/>
</dbReference>
<evidence type="ECO:0000313" key="2">
    <source>
        <dbReference type="EMBL" id="XBM47332.1"/>
    </source>
</evidence>
<proteinExistence type="predicted"/>
<evidence type="ECO:0000259" key="1">
    <source>
        <dbReference type="Pfam" id="PF00535"/>
    </source>
</evidence>
<accession>A0AAU7G7Z4</accession>
<dbReference type="InterPro" id="IPR050834">
    <property type="entry name" value="Glycosyltransf_2"/>
</dbReference>
<dbReference type="EMBL" id="CP157390">
    <property type="protein sequence ID" value="XBM47332.1"/>
    <property type="molecule type" value="Genomic_DNA"/>
</dbReference>
<gene>
    <name evidence="2" type="primary">mftF</name>
    <name evidence="2" type="ORF">AAME72_14745</name>
</gene>
<dbReference type="SUPFAM" id="SSF53448">
    <property type="entry name" value="Nucleotide-diphospho-sugar transferases"/>
    <property type="match status" value="1"/>
</dbReference>
<organism evidence="2">
    <name type="scientific">Leifsonia sp. NPDC080035</name>
    <dbReference type="NCBI Taxonomy" id="3143936"/>
    <lineage>
        <taxon>Bacteria</taxon>
        <taxon>Bacillati</taxon>
        <taxon>Actinomycetota</taxon>
        <taxon>Actinomycetes</taxon>
        <taxon>Micrococcales</taxon>
        <taxon>Microbacteriaceae</taxon>
        <taxon>Leifsonia</taxon>
    </lineage>
</organism>
<name>A0AAU7G7Z4_9MICO</name>
<feature type="domain" description="Glycosyltransferase 2-like" evidence="1">
    <location>
        <begin position="87"/>
        <end position="206"/>
    </location>
</feature>
<sequence>MTGLPDGAVVELRRDVRVSDAGRTLIGGAPTRALYLTEAAVGLLVDRRLTVSSAASRRLATLLLDAGIAEPVLDSLPKSAAGPGDVTVVIPVYGRTPGLERLLASIPEGHPIVVVDDASPDPAPIAEAAERYGAAVVVLPDNRGPGGARNAGLAEVRTEFVAFADSDVVIDDTVIPALLKHFVDPAVSVVAPRVLGLVDGDETNWIGRYEAARSSLDLGAVGGSVRPRSPIAWAPAAFLLARVADLGAAFTPGVRKGEDVDLVWRLVSEGRRIRYEPLVVVRHEHRTTVRTWLGRKLEYGSSATGLAKRHGSLVAPAILAPWSTVFILGLLLQRRWSIVLAGGSVVFAWLRIARRLGRGSHPYRDAARLTAKGVGSTVWQTVALILRHWWPLAAVAAILSRRARRAVAAAVVLDAAVEYGRVRPRLDPIRFALARRLDDIAHGYGIWKSVVTERSARALLPHFVRSTRATSAIRTQKS</sequence>
<dbReference type="PANTHER" id="PTHR43685:SF2">
    <property type="entry name" value="GLYCOSYLTRANSFERASE 2-LIKE DOMAIN-CONTAINING PROTEIN"/>
    <property type="match status" value="1"/>
</dbReference>
<dbReference type="InterPro" id="IPR023981">
    <property type="entry name" value="MftF"/>
</dbReference>
<dbReference type="GO" id="GO:0016740">
    <property type="term" value="F:transferase activity"/>
    <property type="evidence" value="ECO:0007669"/>
    <property type="project" value="InterPro"/>
</dbReference>
<dbReference type="Pfam" id="PF00535">
    <property type="entry name" value="Glycos_transf_2"/>
    <property type="match status" value="1"/>
</dbReference>
<dbReference type="Gene3D" id="3.90.550.10">
    <property type="entry name" value="Spore Coat Polysaccharide Biosynthesis Protein SpsA, Chain A"/>
    <property type="match status" value="1"/>
</dbReference>
<dbReference type="AlphaFoldDB" id="A0AAU7G7Z4"/>
<dbReference type="RefSeq" id="WP_348787305.1">
    <property type="nucleotide sequence ID" value="NZ_CP157390.1"/>
</dbReference>
<reference evidence="2" key="1">
    <citation type="submission" date="2024-05" db="EMBL/GenBank/DDBJ databases">
        <title>The Natural Products Discovery Center: Release of the First 8490 Sequenced Strains for Exploring Actinobacteria Biosynthetic Diversity.</title>
        <authorList>
            <person name="Kalkreuter E."/>
            <person name="Kautsar S.A."/>
            <person name="Yang D."/>
            <person name="Bader C.D."/>
            <person name="Teijaro C.N."/>
            <person name="Fluegel L."/>
            <person name="Davis C.M."/>
            <person name="Simpson J.R."/>
            <person name="Lauterbach L."/>
            <person name="Steele A.D."/>
            <person name="Gui C."/>
            <person name="Meng S."/>
            <person name="Li G."/>
            <person name="Viehrig K."/>
            <person name="Ye F."/>
            <person name="Su P."/>
            <person name="Kiefer A.F."/>
            <person name="Nichols A."/>
            <person name="Cepeda A.J."/>
            <person name="Yan W."/>
            <person name="Fan B."/>
            <person name="Jiang Y."/>
            <person name="Adhikari A."/>
            <person name="Zheng C.-J."/>
            <person name="Schuster L."/>
            <person name="Cowan T.M."/>
            <person name="Smanski M.J."/>
            <person name="Chevrette M.G."/>
            <person name="de Carvalho L.P.S."/>
            <person name="Shen B."/>
        </authorList>
    </citation>
    <scope>NUCLEOTIDE SEQUENCE</scope>
    <source>
        <strain evidence="2">NPDC080035</strain>
    </source>
</reference>
<dbReference type="NCBIfam" id="TIGR03965">
    <property type="entry name" value="mycofact_glyco"/>
    <property type="match status" value="1"/>
</dbReference>